<evidence type="ECO:0000256" key="7">
    <source>
        <dbReference type="ARBA" id="ARBA00023136"/>
    </source>
</evidence>
<feature type="domain" description="Mitochondrial escape protein 2 C-terminal" evidence="9">
    <location>
        <begin position="520"/>
        <end position="694"/>
    </location>
</feature>
<comment type="caution">
    <text evidence="10">The sequence shown here is derived from an EMBL/GenBank/DDBJ whole genome shotgun (WGS) entry which is preliminary data.</text>
</comment>
<dbReference type="EMBL" id="MDYQ01000257">
    <property type="protein sequence ID" value="PRP77566.1"/>
    <property type="molecule type" value="Genomic_DNA"/>
</dbReference>
<evidence type="ECO:0000256" key="6">
    <source>
        <dbReference type="ARBA" id="ARBA00023128"/>
    </source>
</evidence>
<accession>A0A2P6N0S6</accession>
<evidence type="ECO:0000256" key="8">
    <source>
        <dbReference type="SAM" id="Coils"/>
    </source>
</evidence>
<dbReference type="InterPro" id="IPR027417">
    <property type="entry name" value="P-loop_NTPase"/>
</dbReference>
<comment type="similarity">
    <text evidence="2">Belongs to the YME2 family.</text>
</comment>
<comment type="subcellular location">
    <subcellularLocation>
        <location evidence="1">Mitochondrion inner membrane</location>
        <topology evidence="1">Single-pass membrane protein</topology>
    </subcellularLocation>
</comment>
<dbReference type="PANTHER" id="PTHR32198">
    <property type="entry name" value="MITOCHONDRIAL ESCAPE PROTEIN 2"/>
    <property type="match status" value="1"/>
</dbReference>
<evidence type="ECO:0000256" key="5">
    <source>
        <dbReference type="ARBA" id="ARBA00022989"/>
    </source>
</evidence>
<dbReference type="InParanoid" id="A0A2P6N0S6"/>
<feature type="coiled-coil region" evidence="8">
    <location>
        <begin position="669"/>
        <end position="737"/>
    </location>
</feature>
<dbReference type="InterPro" id="IPR035979">
    <property type="entry name" value="RBD_domain_sf"/>
</dbReference>
<evidence type="ECO:0000256" key="2">
    <source>
        <dbReference type="ARBA" id="ARBA00010320"/>
    </source>
</evidence>
<evidence type="ECO:0000259" key="9">
    <source>
        <dbReference type="Pfam" id="PF10443"/>
    </source>
</evidence>
<keyword evidence="4" id="KW-0999">Mitochondrion inner membrane</keyword>
<keyword evidence="11" id="KW-1185">Reference proteome</keyword>
<dbReference type="SUPFAM" id="SSF52540">
    <property type="entry name" value="P-loop containing nucleoside triphosphate hydrolases"/>
    <property type="match status" value="1"/>
</dbReference>
<dbReference type="InterPro" id="IPR039627">
    <property type="entry name" value="Yme2_C"/>
</dbReference>
<evidence type="ECO:0000313" key="11">
    <source>
        <dbReference type="Proteomes" id="UP000241769"/>
    </source>
</evidence>
<gene>
    <name evidence="10" type="ORF">PROFUN_00427</name>
</gene>
<keyword evidence="3" id="KW-0812">Transmembrane</keyword>
<dbReference type="Gene3D" id="3.40.50.300">
    <property type="entry name" value="P-loop containing nucleotide triphosphate hydrolases"/>
    <property type="match status" value="1"/>
</dbReference>
<protein>
    <recommendedName>
        <fullName evidence="9">Mitochondrial escape protein 2 C-terminal domain-containing protein</fullName>
    </recommendedName>
</protein>
<dbReference type="AlphaFoldDB" id="A0A2P6N0S6"/>
<reference evidence="10 11" key="1">
    <citation type="journal article" date="2018" name="Genome Biol. Evol.">
        <title>Multiple Roots of Fruiting Body Formation in Amoebozoa.</title>
        <authorList>
            <person name="Hillmann F."/>
            <person name="Forbes G."/>
            <person name="Novohradska S."/>
            <person name="Ferling I."/>
            <person name="Riege K."/>
            <person name="Groth M."/>
            <person name="Westermann M."/>
            <person name="Marz M."/>
            <person name="Spaller T."/>
            <person name="Winckler T."/>
            <person name="Schaap P."/>
            <person name="Glockner G."/>
        </authorList>
    </citation>
    <scope>NUCLEOTIDE SEQUENCE [LARGE SCALE GENOMIC DNA]</scope>
    <source>
        <strain evidence="10 11">Jena</strain>
    </source>
</reference>
<name>A0A2P6N0S6_9EUKA</name>
<dbReference type="GO" id="GO:0005743">
    <property type="term" value="C:mitochondrial inner membrane"/>
    <property type="evidence" value="ECO:0007669"/>
    <property type="project" value="UniProtKB-SubCell"/>
</dbReference>
<keyword evidence="8" id="KW-0175">Coiled coil</keyword>
<evidence type="ECO:0000313" key="10">
    <source>
        <dbReference type="EMBL" id="PRP77566.1"/>
    </source>
</evidence>
<sequence>MSLQLLHRGRFSPRPYILNSRPFCITPERRFASSLPNPPSTPPQIRDSNGSIWISNAYTLGRWTVAEKLIYNLLGRQREFAKRKQEQVVHSFDELLFPGLRKVIPSFKEGGCFVVFVSKDQAKQVLQGMNHKVVINEHEKKAFFVQGRPFIEDLSHVHPASRLIVELVDPAKSVQRLSPELLFTEFRQFGKLQDIVLDAKRESAVITFSSLSSAIAGRNCMHMKTIGDTKFNIKYDPVTRLQHAWEVLKNPRYLIPILGILITSSIYLLVSPARVASVTQKVTRGYKEEEYLTGEFNDLRDETAAIYHKKFRTAPDGSITVITGASGSGKSLVLKKLLHNRRWAVRVECKSIKTVSDFIEIFGESIGFSPSFNTLNSMINWLEGLIPGLKKTALSPSTKIQLQSQLRTLDQVLYIVGASFPGTHKDYDYPLVIFDGFHEMLENWEKGNEADREKSRELIDTLLTWSVNSASRSHIVFSGENTFGEEALLSHPTMRRTKVNVQRMHDLPYASTSHYFHDELKLAEHELEKVTTTIGGRMSDMEAYVSRVKSGIPWNVALQDMVTEAETELRNIGFGGKYLTSTTGKKWNPVQLWRAIKAIANNHSIRYDELLFVAFSGDNEALQALITAKILSAEKNNGVTSVHAYSSLYLRAFERMVRENPKLRRGLDILDKKAEIQKEQDEINKIEEELIRLRSGEDDYVKSALVQKRRAVLYEQLNHYSTKVEQKTKELREIEKSS</sequence>
<organism evidence="10 11">
    <name type="scientific">Planoprotostelium fungivorum</name>
    <dbReference type="NCBI Taxonomy" id="1890364"/>
    <lineage>
        <taxon>Eukaryota</taxon>
        <taxon>Amoebozoa</taxon>
        <taxon>Evosea</taxon>
        <taxon>Variosea</taxon>
        <taxon>Cavosteliida</taxon>
        <taxon>Cavosteliaceae</taxon>
        <taxon>Planoprotostelium</taxon>
    </lineage>
</organism>
<evidence type="ECO:0000256" key="4">
    <source>
        <dbReference type="ARBA" id="ARBA00022792"/>
    </source>
</evidence>
<feature type="domain" description="Mitochondrial escape protein 2 C-terminal" evidence="9">
    <location>
        <begin position="319"/>
        <end position="416"/>
    </location>
</feature>
<evidence type="ECO:0000256" key="1">
    <source>
        <dbReference type="ARBA" id="ARBA00004434"/>
    </source>
</evidence>
<dbReference type="PANTHER" id="PTHR32198:SF2">
    <property type="entry name" value="MITOCHONDRIAL ESCAPE PROTEIN 2"/>
    <property type="match status" value="1"/>
</dbReference>
<dbReference type="STRING" id="1890364.A0A2P6N0S6"/>
<keyword evidence="7" id="KW-0472">Membrane</keyword>
<evidence type="ECO:0000256" key="3">
    <source>
        <dbReference type="ARBA" id="ARBA00022692"/>
    </source>
</evidence>
<proteinExistence type="inferred from homology"/>
<dbReference type="OrthoDB" id="10267654at2759"/>
<dbReference type="SUPFAM" id="SSF54928">
    <property type="entry name" value="RNA-binding domain, RBD"/>
    <property type="match status" value="1"/>
</dbReference>
<keyword evidence="5" id="KW-1133">Transmembrane helix</keyword>
<dbReference type="Proteomes" id="UP000241769">
    <property type="component" value="Unassembled WGS sequence"/>
</dbReference>
<dbReference type="InterPro" id="IPR018850">
    <property type="entry name" value="Mt_escape_2_C"/>
</dbReference>
<keyword evidence="6" id="KW-0496">Mitochondrion</keyword>
<dbReference type="Pfam" id="PF10443">
    <property type="entry name" value="RNA12"/>
    <property type="match status" value="2"/>
</dbReference>
<dbReference type="GO" id="GO:0003676">
    <property type="term" value="F:nucleic acid binding"/>
    <property type="evidence" value="ECO:0007669"/>
    <property type="project" value="InterPro"/>
</dbReference>
<dbReference type="FunCoup" id="A0A2P6N0S6">
    <property type="interactions" value="4"/>
</dbReference>